<gene>
    <name evidence="1" type="ORF">AM493_14070</name>
</gene>
<dbReference type="Proteomes" id="UP000037755">
    <property type="component" value="Unassembled WGS sequence"/>
</dbReference>
<organism evidence="1 2">
    <name type="scientific">Flavobacterium akiainvivens</name>
    <dbReference type="NCBI Taxonomy" id="1202724"/>
    <lineage>
        <taxon>Bacteria</taxon>
        <taxon>Pseudomonadati</taxon>
        <taxon>Bacteroidota</taxon>
        <taxon>Flavobacteriia</taxon>
        <taxon>Flavobacteriales</taxon>
        <taxon>Flavobacteriaceae</taxon>
        <taxon>Flavobacterium</taxon>
    </lineage>
</organism>
<proteinExistence type="predicted"/>
<name>A0A0M8MAH8_9FLAO</name>
<evidence type="ECO:0000313" key="1">
    <source>
        <dbReference type="EMBL" id="KOS07033.1"/>
    </source>
</evidence>
<keyword evidence="2" id="KW-1185">Reference proteome</keyword>
<dbReference type="Gene3D" id="1.20.1590.10">
    <property type="entry name" value="YP_001051499.1 domain like"/>
    <property type="match status" value="1"/>
</dbReference>
<dbReference type="InterPro" id="IPR007338">
    <property type="entry name" value="DUF416"/>
</dbReference>
<dbReference type="RefSeq" id="WP_054408669.1">
    <property type="nucleotide sequence ID" value="NZ_FOYA01000009.1"/>
</dbReference>
<evidence type="ECO:0008006" key="3">
    <source>
        <dbReference type="Google" id="ProtNLM"/>
    </source>
</evidence>
<dbReference type="PATRIC" id="fig|1202724.3.peg.2922"/>
<accession>A0A0M8MAH8</accession>
<dbReference type="OrthoDB" id="9204516at2"/>
<evidence type="ECO:0000313" key="2">
    <source>
        <dbReference type="Proteomes" id="UP000037755"/>
    </source>
</evidence>
<reference evidence="1 2" key="1">
    <citation type="submission" date="2015-08" db="EMBL/GenBank/DDBJ databases">
        <title>Whole genome sequence of Flavobacterium akiainvivens IK-1T, from decaying Wikstroemia oahuensis, an endemic Hawaiian shrub.</title>
        <authorList>
            <person name="Wan X."/>
            <person name="Hou S."/>
            <person name="Saito J."/>
            <person name="Donachie S."/>
        </authorList>
    </citation>
    <scope>NUCLEOTIDE SEQUENCE [LARGE SCALE GENOMIC DNA]</scope>
    <source>
        <strain evidence="1 2">IK-1</strain>
    </source>
</reference>
<comment type="caution">
    <text evidence="1">The sequence shown here is derived from an EMBL/GenBank/DDBJ whole genome shotgun (WGS) entry which is preliminary data.</text>
</comment>
<sequence length="196" mass="22336">MGKDILRTQLSFLSYQEQLVFALLTCDRLLPNYVAFSEKFKFGAPAGLEKIINKLYESTFEDFDNQKINTYINFIETITPDTEDFNSVLVSFALDACTSVLSTLGFILDKNVQNIIDIASYATDTIAMYIQERDNLDANNANLSFVIEEDLFMQEEKHRQLTVIEYLKNNPSVTLPDLNYLRSLGSKNIIDLSLLS</sequence>
<dbReference type="InterPro" id="IPR023381">
    <property type="entry name" value="YP001051499.1-like_dom_sf"/>
</dbReference>
<dbReference type="Pfam" id="PF04222">
    <property type="entry name" value="DUF416"/>
    <property type="match status" value="1"/>
</dbReference>
<dbReference type="EMBL" id="LIYD01000005">
    <property type="protein sequence ID" value="KOS07033.1"/>
    <property type="molecule type" value="Genomic_DNA"/>
</dbReference>
<dbReference type="AlphaFoldDB" id="A0A0M8MAH8"/>
<protein>
    <recommendedName>
        <fullName evidence="3">DUF416 domain-containing protein</fullName>
    </recommendedName>
</protein>